<organism evidence="2 3">
    <name type="scientific">Oikopleura dioica</name>
    <name type="common">Tunicate</name>
    <dbReference type="NCBI Taxonomy" id="34765"/>
    <lineage>
        <taxon>Eukaryota</taxon>
        <taxon>Metazoa</taxon>
        <taxon>Chordata</taxon>
        <taxon>Tunicata</taxon>
        <taxon>Appendicularia</taxon>
        <taxon>Copelata</taxon>
        <taxon>Oikopleuridae</taxon>
        <taxon>Oikopleura</taxon>
    </lineage>
</organism>
<name>A0ABN7S7L4_OIKDI</name>
<dbReference type="Proteomes" id="UP001158576">
    <property type="component" value="Chromosome XSR"/>
</dbReference>
<accession>A0ABN7S7L4</accession>
<dbReference type="EMBL" id="OU015569">
    <property type="protein sequence ID" value="CAG5094392.1"/>
    <property type="molecule type" value="Genomic_DNA"/>
</dbReference>
<sequence>MITGTTWAVAFLCWLYANSVLGEAFTFTILATDHSVLVARFSFTSVNPLKLDKNRDLTLLHFRCVYEDKYIVSYNEGITPVKRTLQFDTKMGKFDVDMKLYKEAVYSYFPL</sequence>
<keyword evidence="3" id="KW-1185">Reference proteome</keyword>
<evidence type="ECO:0000313" key="2">
    <source>
        <dbReference type="EMBL" id="CAG5094392.1"/>
    </source>
</evidence>
<evidence type="ECO:0000256" key="1">
    <source>
        <dbReference type="SAM" id="SignalP"/>
    </source>
</evidence>
<protein>
    <submittedName>
        <fullName evidence="2">Oidioi.mRNA.OKI2018_I69.XSR.g13515.t1.cds</fullName>
    </submittedName>
</protein>
<evidence type="ECO:0000313" key="3">
    <source>
        <dbReference type="Proteomes" id="UP001158576"/>
    </source>
</evidence>
<reference evidence="2 3" key="1">
    <citation type="submission" date="2021-04" db="EMBL/GenBank/DDBJ databases">
        <authorList>
            <person name="Bliznina A."/>
        </authorList>
    </citation>
    <scope>NUCLEOTIDE SEQUENCE [LARGE SCALE GENOMIC DNA]</scope>
</reference>
<gene>
    <name evidence="2" type="ORF">OKIOD_LOCUS5073</name>
</gene>
<keyword evidence="1" id="KW-0732">Signal</keyword>
<feature type="chain" id="PRO_5045901376" evidence="1">
    <location>
        <begin position="23"/>
        <end position="111"/>
    </location>
</feature>
<feature type="signal peptide" evidence="1">
    <location>
        <begin position="1"/>
        <end position="22"/>
    </location>
</feature>
<proteinExistence type="predicted"/>